<proteinExistence type="predicted"/>
<dbReference type="EMBL" id="FILX01000031">
    <property type="protein sequence ID" value="CYX86112.1"/>
    <property type="molecule type" value="Genomic_DNA"/>
</dbReference>
<protein>
    <submittedName>
        <fullName evidence="2">Lipoprotein</fullName>
    </submittedName>
</protein>
<dbReference type="Proteomes" id="UP000074903">
    <property type="component" value="Unassembled WGS sequence"/>
</dbReference>
<evidence type="ECO:0000256" key="1">
    <source>
        <dbReference type="SAM" id="SignalP"/>
    </source>
</evidence>
<keyword evidence="2" id="KW-0449">Lipoprotein</keyword>
<reference evidence="2 3" key="1">
    <citation type="submission" date="2016-02" db="EMBL/GenBank/DDBJ databases">
        <authorList>
            <consortium name="Pathogen Informatics"/>
        </authorList>
    </citation>
    <scope>NUCLEOTIDE SEQUENCE [LARGE SCALE GENOMIC DNA]</scope>
    <source>
        <strain evidence="2 3">SS993</strain>
    </source>
</reference>
<feature type="signal peptide" evidence="1">
    <location>
        <begin position="1"/>
        <end position="23"/>
    </location>
</feature>
<feature type="chain" id="PRO_5007147138" evidence="1">
    <location>
        <begin position="24"/>
        <end position="135"/>
    </location>
</feature>
<accession>A0A116RTP1</accession>
<sequence length="135" mass="15163">MRKCLAICSLLCCLLLVGCRTGAAYQAEIEPMEQSELYTEKEIEAAILVVQDYFDKHFKSCKLLTIGYGGDDEKLFDDWAENYGAEEAIILTSSFKVAAEGAEPTLEPNSTHTDWKWILVRNVGGKWEHKGHGYP</sequence>
<organism evidence="2 3">
    <name type="scientific">Streptococcus suis</name>
    <dbReference type="NCBI Taxonomy" id="1307"/>
    <lineage>
        <taxon>Bacteria</taxon>
        <taxon>Bacillati</taxon>
        <taxon>Bacillota</taxon>
        <taxon>Bacilli</taxon>
        <taxon>Lactobacillales</taxon>
        <taxon>Streptococcaceae</taxon>
        <taxon>Streptococcus</taxon>
    </lineage>
</organism>
<keyword evidence="1" id="KW-0732">Signal</keyword>
<evidence type="ECO:0000313" key="2">
    <source>
        <dbReference type="EMBL" id="CYX86112.1"/>
    </source>
</evidence>
<gene>
    <name evidence="2" type="ORF">ERS132531_01516</name>
</gene>
<dbReference type="RefSeq" id="WP_044765902.1">
    <property type="nucleotide sequence ID" value="NZ_CEHB01000182.1"/>
</dbReference>
<name>A0A116RTP1_STRSU</name>
<dbReference type="AlphaFoldDB" id="A0A116RTP1"/>
<dbReference type="PROSITE" id="PS51257">
    <property type="entry name" value="PROKAR_LIPOPROTEIN"/>
    <property type="match status" value="1"/>
</dbReference>
<evidence type="ECO:0000313" key="3">
    <source>
        <dbReference type="Proteomes" id="UP000074903"/>
    </source>
</evidence>